<comment type="similarity">
    <text evidence="2">Belongs to the serine/threonine dehydratase family.</text>
</comment>
<dbReference type="InterPro" id="IPR036052">
    <property type="entry name" value="TrpB-like_PALP_sf"/>
</dbReference>
<feature type="domain" description="Tryptophan synthase beta chain-like PALP" evidence="6">
    <location>
        <begin position="239"/>
        <end position="359"/>
    </location>
</feature>
<dbReference type="SUPFAM" id="SSF53686">
    <property type="entry name" value="Tryptophan synthase beta subunit-like PLP-dependent enzymes"/>
    <property type="match status" value="1"/>
</dbReference>
<comment type="cofactor">
    <cofactor evidence="1">
        <name>pyridoxal 5'-phosphate</name>
        <dbReference type="ChEBI" id="CHEBI:597326"/>
    </cofactor>
</comment>
<protein>
    <recommendedName>
        <fullName evidence="6">Tryptophan synthase beta chain-like PALP domain-containing protein</fullName>
    </recommendedName>
</protein>
<dbReference type="PANTHER" id="PTHR43050">
    <property type="entry name" value="SERINE / THREONINE RACEMASE FAMILY MEMBER"/>
    <property type="match status" value="1"/>
</dbReference>
<dbReference type="GO" id="GO:0018114">
    <property type="term" value="F:threonine racemase activity"/>
    <property type="evidence" value="ECO:0007669"/>
    <property type="project" value="TreeGrafter"/>
</dbReference>
<evidence type="ECO:0000256" key="4">
    <source>
        <dbReference type="ARBA" id="ARBA00023239"/>
    </source>
</evidence>
<proteinExistence type="inferred from homology"/>
<dbReference type="Pfam" id="PF00291">
    <property type="entry name" value="PALP"/>
    <property type="match status" value="2"/>
</dbReference>
<dbReference type="GO" id="GO:0030378">
    <property type="term" value="F:serine racemase activity"/>
    <property type="evidence" value="ECO:0007669"/>
    <property type="project" value="TreeGrafter"/>
</dbReference>
<dbReference type="GO" id="GO:0008721">
    <property type="term" value="F:D-serine ammonia-lyase activity"/>
    <property type="evidence" value="ECO:0007669"/>
    <property type="project" value="TreeGrafter"/>
</dbReference>
<dbReference type="PANTHER" id="PTHR43050:SF1">
    <property type="entry name" value="SERINE RACEMASE"/>
    <property type="match status" value="1"/>
</dbReference>
<name>A0A3M2RDA9_9HYPO</name>
<evidence type="ECO:0000256" key="1">
    <source>
        <dbReference type="ARBA" id="ARBA00001933"/>
    </source>
</evidence>
<accession>A0A3M2RDA9</accession>
<evidence type="ECO:0000313" key="8">
    <source>
        <dbReference type="Proteomes" id="UP000277212"/>
    </source>
</evidence>
<gene>
    <name evidence="7" type="ORF">CDV36_015179</name>
</gene>
<dbReference type="CDD" id="cd01562">
    <property type="entry name" value="Thr-dehyd"/>
    <property type="match status" value="1"/>
</dbReference>
<comment type="caution">
    <text evidence="7">The sequence shown here is derived from an EMBL/GenBank/DDBJ whole genome shotgun (WGS) entry which is preliminary data.</text>
</comment>
<dbReference type="Proteomes" id="UP000277212">
    <property type="component" value="Unassembled WGS sequence"/>
</dbReference>
<organism evidence="7 8">
    <name type="scientific">Fusarium kuroshium</name>
    <dbReference type="NCBI Taxonomy" id="2010991"/>
    <lineage>
        <taxon>Eukaryota</taxon>
        <taxon>Fungi</taxon>
        <taxon>Dikarya</taxon>
        <taxon>Ascomycota</taxon>
        <taxon>Pezizomycotina</taxon>
        <taxon>Sordariomycetes</taxon>
        <taxon>Hypocreomycetidae</taxon>
        <taxon>Hypocreales</taxon>
        <taxon>Nectriaceae</taxon>
        <taxon>Fusarium</taxon>
        <taxon>Fusarium solani species complex</taxon>
    </lineage>
</organism>
<dbReference type="InterPro" id="IPR001926">
    <property type="entry name" value="TrpB-like_PALP"/>
</dbReference>
<keyword evidence="8" id="KW-1185">Reference proteome</keyword>
<dbReference type="AlphaFoldDB" id="A0A3M2RDA9"/>
<evidence type="ECO:0000256" key="3">
    <source>
        <dbReference type="ARBA" id="ARBA00022898"/>
    </source>
</evidence>
<dbReference type="FunFam" id="3.40.50.1100:FF:000005">
    <property type="entry name" value="Threonine dehydratase catabolic"/>
    <property type="match status" value="1"/>
</dbReference>
<keyword evidence="3" id="KW-0663">Pyridoxal phosphate</keyword>
<evidence type="ECO:0000313" key="7">
    <source>
        <dbReference type="EMBL" id="RMJ03297.1"/>
    </source>
</evidence>
<dbReference type="OrthoDB" id="271064at2759"/>
<dbReference type="STRING" id="2010991.A0A3M2RDA9"/>
<keyword evidence="4" id="KW-0456">Lyase</keyword>
<evidence type="ECO:0000259" key="6">
    <source>
        <dbReference type="Pfam" id="PF00291"/>
    </source>
</evidence>
<dbReference type="GO" id="GO:0005524">
    <property type="term" value="F:ATP binding"/>
    <property type="evidence" value="ECO:0007669"/>
    <property type="project" value="TreeGrafter"/>
</dbReference>
<feature type="region of interest" description="Disordered" evidence="5">
    <location>
        <begin position="220"/>
        <end position="239"/>
    </location>
</feature>
<evidence type="ECO:0000256" key="5">
    <source>
        <dbReference type="SAM" id="MobiDB-lite"/>
    </source>
</evidence>
<evidence type="ECO:0000256" key="2">
    <source>
        <dbReference type="ARBA" id="ARBA00010869"/>
    </source>
</evidence>
<dbReference type="Gene3D" id="3.40.50.1100">
    <property type="match status" value="2"/>
</dbReference>
<dbReference type="EMBL" id="NKUJ01000541">
    <property type="protein sequence ID" value="RMJ03297.1"/>
    <property type="molecule type" value="Genomic_DNA"/>
</dbReference>
<reference evidence="7 8" key="1">
    <citation type="submission" date="2017-06" db="EMBL/GenBank/DDBJ databases">
        <title>Comparative genomic analysis of Ambrosia Fusariam Clade fungi.</title>
        <authorList>
            <person name="Stajich J.E."/>
            <person name="Carrillo J."/>
            <person name="Kijimoto T."/>
            <person name="Eskalen A."/>
            <person name="O'Donnell K."/>
            <person name="Kasson M."/>
        </authorList>
    </citation>
    <scope>NUCLEOTIDE SEQUENCE [LARGE SCALE GENOMIC DNA]</scope>
    <source>
        <strain evidence="7">UCR3666</strain>
    </source>
</reference>
<feature type="domain" description="Tryptophan synthase beta chain-like PALP" evidence="6">
    <location>
        <begin position="53"/>
        <end position="200"/>
    </location>
</feature>
<dbReference type="GO" id="GO:0030170">
    <property type="term" value="F:pyridoxal phosphate binding"/>
    <property type="evidence" value="ECO:0007669"/>
    <property type="project" value="TreeGrafter"/>
</dbReference>
<dbReference type="GO" id="GO:0000287">
    <property type="term" value="F:magnesium ion binding"/>
    <property type="evidence" value="ECO:0007669"/>
    <property type="project" value="TreeGrafter"/>
</dbReference>
<sequence length="401" mass="42860">MADLSTTLPLNRDSVIEAHKLISDLVHLTPVLTNRTLTELASTPRTLDGTRFEGRTPAKPVLRLWFKCENMQRIGAFKARGAFHAVERLKQEPGWLEGGGKEKGVVTHSSGNHAQALALAARESGIKAHIVMPEISNPKKVAGTKGYGANVIFSGSTAPEREAVANKVIAETGARLVPPYDHPDIMLGQGTLGLEFQQQVTELMTTDSEVDGQKKVFRAPATGRDNAGPGVPGGKKEKPGLDAIMTPCGGGGMLSGVALSCEGTGIRVFGAEPSFEGADDGKRGYESGERITAVKTLTVADGLRTPVGGHPWSVIYKRKLVSGMYSVSEEEILAAMRLVYERFKLVVEPSACVPLAVALYDEEFRTMVEKEAGEDGWDLGLVFSGGNVDVDALGKMFAEDK</sequence>
<dbReference type="GO" id="GO:0003941">
    <property type="term" value="F:L-serine ammonia-lyase activity"/>
    <property type="evidence" value="ECO:0007669"/>
    <property type="project" value="TreeGrafter"/>
</dbReference>